<dbReference type="PROSITE" id="PS00018">
    <property type="entry name" value="EF_HAND_1"/>
    <property type="match status" value="1"/>
</dbReference>
<keyword evidence="7" id="KW-1185">Reference proteome</keyword>
<dbReference type="Gene3D" id="1.10.238.10">
    <property type="entry name" value="EF-hand"/>
    <property type="match status" value="1"/>
</dbReference>
<dbReference type="SMART" id="SM00054">
    <property type="entry name" value="EFh"/>
    <property type="match status" value="2"/>
</dbReference>
<gene>
    <name evidence="8 9 10 11 12 13" type="primary">LOC115232572</name>
</gene>
<dbReference type="PROSITE" id="PS51417">
    <property type="entry name" value="ARF"/>
    <property type="match status" value="1"/>
</dbReference>
<dbReference type="GO" id="GO:0005509">
    <property type="term" value="F:calcium ion binding"/>
    <property type="evidence" value="ECO:0007669"/>
    <property type="project" value="InterPro"/>
</dbReference>
<evidence type="ECO:0000313" key="9">
    <source>
        <dbReference type="RefSeq" id="XP_036354825.1"/>
    </source>
</evidence>
<keyword evidence="2" id="KW-0106">Calcium</keyword>
<dbReference type="Proteomes" id="UP000515154">
    <property type="component" value="Linkage group LG2"/>
</dbReference>
<dbReference type="PROSITE" id="PS51419">
    <property type="entry name" value="RAB"/>
    <property type="match status" value="1"/>
</dbReference>
<dbReference type="RefSeq" id="XP_036354827.1">
    <property type="nucleotide sequence ID" value="XM_036498934.1"/>
</dbReference>
<dbReference type="SMART" id="SM00176">
    <property type="entry name" value="RAN"/>
    <property type="match status" value="1"/>
</dbReference>
<dbReference type="InterPro" id="IPR011992">
    <property type="entry name" value="EF-hand-dom_pair"/>
</dbReference>
<evidence type="ECO:0000313" key="8">
    <source>
        <dbReference type="RefSeq" id="XP_029658396.1"/>
    </source>
</evidence>
<dbReference type="InterPro" id="IPR027417">
    <property type="entry name" value="P-loop_NTPase"/>
</dbReference>
<name>A0A6P7UBV6_9MOLL</name>
<dbReference type="SUPFAM" id="SSF47473">
    <property type="entry name" value="EF-hand"/>
    <property type="match status" value="1"/>
</dbReference>
<keyword evidence="4" id="KW-0175">Coiled coil</keyword>
<dbReference type="InterPro" id="IPR001806">
    <property type="entry name" value="Small_GTPase"/>
</dbReference>
<dbReference type="GO" id="GO:0005525">
    <property type="term" value="F:GTP binding"/>
    <property type="evidence" value="ECO:0007669"/>
    <property type="project" value="UniProtKB-KW"/>
</dbReference>
<dbReference type="NCBIfam" id="TIGR00231">
    <property type="entry name" value="small_GTP"/>
    <property type="match status" value="1"/>
</dbReference>
<evidence type="ECO:0000256" key="1">
    <source>
        <dbReference type="ARBA" id="ARBA00022741"/>
    </source>
</evidence>
<evidence type="ECO:0000313" key="11">
    <source>
        <dbReference type="RefSeq" id="XP_036354828.1"/>
    </source>
</evidence>
<dbReference type="InterPro" id="IPR018247">
    <property type="entry name" value="EF_Hand_1_Ca_BS"/>
</dbReference>
<evidence type="ECO:0000313" key="13">
    <source>
        <dbReference type="RefSeq" id="XP_036354832.1"/>
    </source>
</evidence>
<evidence type="ECO:0000256" key="2">
    <source>
        <dbReference type="ARBA" id="ARBA00022837"/>
    </source>
</evidence>
<sequence>MALHHMEKKNGDEGEQNMQQLFWACDLDGSGYIDQSELATVCTDLSTDELNNVFEELDTDGDGRISVDEFAHGFKEISSSLLQKSRERRRKSLADLMDEEDIFKESSCNEFVGTLEEGFKCLSCQDKVCDLYEILHRTGNTDAVGKLEAVIINVINDIRTYKRDAERLEKLFQKEKDSFAGLTDQLEEELEIQMQKVEERVRYDEQQKNELEKIELRKSLENEMYQLKETITHLEIESNSKKERTNEDMMAVLREKIEEISQENRQLRRNETDSQTKLALQRSELASLRQQHEDKCHELEIEKREMMDFIKEQDNLTRQLHLLHEANKKLHDTNDDLREALDMNRQQTAHKRSYSSGAPIITSNLNKPFTDGLLDSPLVGQPAHAAASLAEEVVMAEALVQRKNSPNMLRIIRKGSYEEDSIAEDVDSGHSTIRDAGDMDTESEYTSTGDDFLKGRRHKRFRPAFEEQDSHDEIETETEVPTDDQDADLFKATAHRCPASVGSRGSNRSLRDSGNDLTCNQLPNRISRRGPSIQQELANQKAMKEPERMYKVVLAGDAAVGKTSFIMRLCKGKFVTNLSSTLGVDFQTKTLSVDGHTIALQLWDTAGQERFRSIAKSYFRRADGVLLLYDCTYERSFINVRDWLQTIENGAQKRLPIMLCANKTDLRAEMEAHDRRTVKFEDGQRLARTFEGLFIETSAKDGNNINEAVLELTRLLRTNEDLEVRSVGMRLYEMRNEPTKKPGICCRT</sequence>
<dbReference type="KEGG" id="osn:115232572"/>
<evidence type="ECO:0000259" key="6">
    <source>
        <dbReference type="PROSITE" id="PS50222"/>
    </source>
</evidence>
<dbReference type="RefSeq" id="XP_036354825.1">
    <property type="nucleotide sequence ID" value="XM_036498932.1"/>
</dbReference>
<reference evidence="8 9" key="1">
    <citation type="submission" date="2025-08" db="UniProtKB">
        <authorList>
            <consortium name="RefSeq"/>
        </authorList>
    </citation>
    <scope>IDENTIFICATION</scope>
</reference>
<evidence type="ECO:0000256" key="3">
    <source>
        <dbReference type="ARBA" id="ARBA00023134"/>
    </source>
</evidence>
<dbReference type="GO" id="GO:0003924">
    <property type="term" value="F:GTPase activity"/>
    <property type="evidence" value="ECO:0007669"/>
    <property type="project" value="InterPro"/>
</dbReference>
<dbReference type="RefSeq" id="XP_036354832.1">
    <property type="nucleotide sequence ID" value="XM_036498939.1"/>
</dbReference>
<dbReference type="InterPro" id="IPR002048">
    <property type="entry name" value="EF_hand_dom"/>
</dbReference>
<dbReference type="PROSITE" id="PS50222">
    <property type="entry name" value="EF_HAND_2"/>
    <property type="match status" value="1"/>
</dbReference>
<dbReference type="PANTHER" id="PTHR47977">
    <property type="entry name" value="RAS-RELATED PROTEIN RAB"/>
    <property type="match status" value="1"/>
</dbReference>
<feature type="compositionally biased region" description="Polar residues" evidence="5">
    <location>
        <begin position="515"/>
        <end position="524"/>
    </location>
</feature>
<dbReference type="RefSeq" id="XP_036354829.1">
    <property type="nucleotide sequence ID" value="XM_036498936.1"/>
</dbReference>
<dbReference type="CDD" id="cd00154">
    <property type="entry name" value="Rab"/>
    <property type="match status" value="1"/>
</dbReference>
<dbReference type="InterPro" id="IPR050227">
    <property type="entry name" value="Rab"/>
</dbReference>
<evidence type="ECO:0000313" key="12">
    <source>
        <dbReference type="RefSeq" id="XP_036354829.1"/>
    </source>
</evidence>
<protein>
    <submittedName>
        <fullName evidence="8 9">Ras and EF-hand domain-containing protein homolog</fullName>
    </submittedName>
</protein>
<dbReference type="SMART" id="SM00175">
    <property type="entry name" value="RAB"/>
    <property type="match status" value="1"/>
</dbReference>
<dbReference type="Pfam" id="PF13499">
    <property type="entry name" value="EF-hand_7"/>
    <property type="match status" value="1"/>
</dbReference>
<evidence type="ECO:0000313" key="10">
    <source>
        <dbReference type="RefSeq" id="XP_036354827.1"/>
    </source>
</evidence>
<dbReference type="Gene3D" id="3.40.50.300">
    <property type="entry name" value="P-loop containing nucleotide triphosphate hydrolases"/>
    <property type="match status" value="1"/>
</dbReference>
<evidence type="ECO:0000256" key="4">
    <source>
        <dbReference type="SAM" id="Coils"/>
    </source>
</evidence>
<feature type="coiled-coil region" evidence="4">
    <location>
        <begin position="151"/>
        <end position="343"/>
    </location>
</feature>
<evidence type="ECO:0000256" key="5">
    <source>
        <dbReference type="SAM" id="MobiDB-lite"/>
    </source>
</evidence>
<dbReference type="SMART" id="SM00173">
    <property type="entry name" value="RAS"/>
    <property type="match status" value="1"/>
</dbReference>
<dbReference type="InterPro" id="IPR005225">
    <property type="entry name" value="Small_GTP-bd"/>
</dbReference>
<feature type="domain" description="EF-hand" evidence="6">
    <location>
        <begin position="45"/>
        <end position="80"/>
    </location>
</feature>
<proteinExistence type="predicted"/>
<dbReference type="AlphaFoldDB" id="A0A6P7UBV6"/>
<dbReference type="PROSITE" id="PS51420">
    <property type="entry name" value="RHO"/>
    <property type="match status" value="1"/>
</dbReference>
<dbReference type="Pfam" id="PF00071">
    <property type="entry name" value="Ras"/>
    <property type="match status" value="1"/>
</dbReference>
<dbReference type="PRINTS" id="PR00449">
    <property type="entry name" value="RASTRNSFRMNG"/>
</dbReference>
<evidence type="ECO:0000313" key="7">
    <source>
        <dbReference type="Proteomes" id="UP000515154"/>
    </source>
</evidence>
<dbReference type="SMART" id="SM00174">
    <property type="entry name" value="RHO"/>
    <property type="match status" value="1"/>
</dbReference>
<dbReference type="SUPFAM" id="SSF52540">
    <property type="entry name" value="P-loop containing nucleoside triphosphate hydrolases"/>
    <property type="match status" value="1"/>
</dbReference>
<dbReference type="RefSeq" id="XP_036354828.1">
    <property type="nucleotide sequence ID" value="XM_036498935.1"/>
</dbReference>
<organism evidence="7 8">
    <name type="scientific">Octopus sinensis</name>
    <name type="common">East Asian common octopus</name>
    <dbReference type="NCBI Taxonomy" id="2607531"/>
    <lineage>
        <taxon>Eukaryota</taxon>
        <taxon>Metazoa</taxon>
        <taxon>Spiralia</taxon>
        <taxon>Lophotrochozoa</taxon>
        <taxon>Mollusca</taxon>
        <taxon>Cephalopoda</taxon>
        <taxon>Coleoidea</taxon>
        <taxon>Octopodiformes</taxon>
        <taxon>Octopoda</taxon>
        <taxon>Incirrata</taxon>
        <taxon>Octopodidae</taxon>
        <taxon>Octopus</taxon>
    </lineage>
</organism>
<keyword evidence="1" id="KW-0547">Nucleotide-binding</keyword>
<dbReference type="RefSeq" id="XP_029658396.1">
    <property type="nucleotide sequence ID" value="XM_029802536.2"/>
</dbReference>
<dbReference type="PROSITE" id="PS51421">
    <property type="entry name" value="RAS"/>
    <property type="match status" value="1"/>
</dbReference>
<dbReference type="CDD" id="cd00051">
    <property type="entry name" value="EFh"/>
    <property type="match status" value="1"/>
</dbReference>
<feature type="region of interest" description="Disordered" evidence="5">
    <location>
        <begin position="422"/>
        <end position="451"/>
    </location>
</feature>
<dbReference type="FunFam" id="3.40.50.300:FF:003044">
    <property type="entry name" value="Predicted protein"/>
    <property type="match status" value="1"/>
</dbReference>
<keyword evidence="3" id="KW-0342">GTP-binding</keyword>
<accession>A0A6P7UBV6</accession>
<feature type="region of interest" description="Disordered" evidence="5">
    <location>
        <begin position="498"/>
        <end position="526"/>
    </location>
</feature>
<dbReference type="SMART" id="SM00177">
    <property type="entry name" value="ARF"/>
    <property type="match status" value="1"/>
</dbReference>